<dbReference type="PANTHER" id="PTHR19443">
    <property type="entry name" value="HEXOKINASE"/>
    <property type="match status" value="1"/>
</dbReference>
<dbReference type="GO" id="GO:0001678">
    <property type="term" value="P:intracellular glucose homeostasis"/>
    <property type="evidence" value="ECO:0007669"/>
    <property type="project" value="InterPro"/>
</dbReference>
<dbReference type="GO" id="GO:0005829">
    <property type="term" value="C:cytosol"/>
    <property type="evidence" value="ECO:0007669"/>
    <property type="project" value="TreeGrafter"/>
</dbReference>
<dbReference type="OrthoDB" id="6437157at2759"/>
<dbReference type="InterPro" id="IPR022673">
    <property type="entry name" value="Hexokinase_C"/>
</dbReference>
<dbReference type="InterPro" id="IPR043129">
    <property type="entry name" value="ATPase_NBD"/>
</dbReference>
<dbReference type="AlphaFoldDB" id="A0A8X6Q9U5"/>
<dbReference type="EC" id="2.7.1.-" evidence="2"/>
<dbReference type="PRINTS" id="PR00475">
    <property type="entry name" value="HEXOKINASE"/>
</dbReference>
<dbReference type="Proteomes" id="UP000887013">
    <property type="component" value="Unassembled WGS sequence"/>
</dbReference>
<dbReference type="InterPro" id="IPR001312">
    <property type="entry name" value="Hexokinase"/>
</dbReference>
<dbReference type="GO" id="GO:0004340">
    <property type="term" value="F:glucokinase activity"/>
    <property type="evidence" value="ECO:0007669"/>
    <property type="project" value="TreeGrafter"/>
</dbReference>
<keyword evidence="2" id="KW-0808">Transferase</keyword>
<evidence type="ECO:0000313" key="5">
    <source>
        <dbReference type="Proteomes" id="UP000887013"/>
    </source>
</evidence>
<dbReference type="GO" id="GO:0005739">
    <property type="term" value="C:mitochondrion"/>
    <property type="evidence" value="ECO:0007669"/>
    <property type="project" value="TreeGrafter"/>
</dbReference>
<dbReference type="Pfam" id="PF03727">
    <property type="entry name" value="Hexokinase_2"/>
    <property type="match status" value="1"/>
</dbReference>
<dbReference type="PANTHER" id="PTHR19443:SF54">
    <property type="entry name" value="PHOSPHOTRANSFERASE"/>
    <property type="match status" value="1"/>
</dbReference>
<keyword evidence="5" id="KW-1185">Reference proteome</keyword>
<dbReference type="GO" id="GO:0005536">
    <property type="term" value="F:D-glucose binding"/>
    <property type="evidence" value="ECO:0007669"/>
    <property type="project" value="InterPro"/>
</dbReference>
<evidence type="ECO:0000313" key="4">
    <source>
        <dbReference type="EMBL" id="GFU13595.1"/>
    </source>
</evidence>
<comment type="pathway">
    <text evidence="1">Carbohydrate degradation; glycolysis; D-glyceraldehyde 3-phosphate and glycerone phosphate from D-glucose: step 1/4.</text>
</comment>
<feature type="domain" description="Hexokinase C-terminal" evidence="3">
    <location>
        <begin position="34"/>
        <end position="249"/>
    </location>
</feature>
<keyword evidence="2" id="KW-0324">Glycolysis</keyword>
<dbReference type="SUPFAM" id="SSF53067">
    <property type="entry name" value="Actin-like ATPase domain"/>
    <property type="match status" value="1"/>
</dbReference>
<dbReference type="GO" id="GO:0006006">
    <property type="term" value="P:glucose metabolic process"/>
    <property type="evidence" value="ECO:0007669"/>
    <property type="project" value="TreeGrafter"/>
</dbReference>
<protein>
    <recommendedName>
        <fullName evidence="2">Phosphotransferase</fullName>
        <ecNumber evidence="2">2.7.1.-</ecNumber>
    </recommendedName>
</protein>
<dbReference type="GO" id="GO:0006096">
    <property type="term" value="P:glycolytic process"/>
    <property type="evidence" value="ECO:0007669"/>
    <property type="project" value="UniProtKB-KW"/>
</dbReference>
<comment type="caution">
    <text evidence="4">The sequence shown here is derived from an EMBL/GenBank/DDBJ whole genome shotgun (WGS) entry which is preliminary data.</text>
</comment>
<comment type="similarity">
    <text evidence="2">Belongs to the hexokinase family.</text>
</comment>
<sequence>MTAVLNTNTGLLVLGSYMNSYCDIAVDLRQNFGVTYFENLANVKKWNCPLPNLKEVSIDIGIDKFSADDFFKLIATKFDLSVATIPLNCSKFEMLIGDHGLLEQIRIMFTELHHQHLLCRNCGMENLFKNMGLSFDEISKFLSAKTTSDMLLALPISSGNPSVADTDVALYACKLILTRAALLTSVCLTSVMQRINRNQISIIINSLFIQECPEYQRYIKSFISAFVPNKNVKFLFCNNSSCALGAALTSCIAFNQKRENPKNYLMELESRFQESNKLFSVQSFMKLLEIPDIYTEAVKLAYNYLNDLQYGVPLSVVWAFNFLNENYEEAEKIFKVHPVSLSSINSIICLKILSTENVGVKLIFIVKCIFPNQK</sequence>
<name>A0A8X6Q9U5_NEPPI</name>
<dbReference type="GO" id="GO:0005524">
    <property type="term" value="F:ATP binding"/>
    <property type="evidence" value="ECO:0007669"/>
    <property type="project" value="UniProtKB-UniRule"/>
</dbReference>
<organism evidence="4 5">
    <name type="scientific">Nephila pilipes</name>
    <name type="common">Giant wood spider</name>
    <name type="synonym">Nephila maculata</name>
    <dbReference type="NCBI Taxonomy" id="299642"/>
    <lineage>
        <taxon>Eukaryota</taxon>
        <taxon>Metazoa</taxon>
        <taxon>Ecdysozoa</taxon>
        <taxon>Arthropoda</taxon>
        <taxon>Chelicerata</taxon>
        <taxon>Arachnida</taxon>
        <taxon>Araneae</taxon>
        <taxon>Araneomorphae</taxon>
        <taxon>Entelegynae</taxon>
        <taxon>Araneoidea</taxon>
        <taxon>Nephilidae</taxon>
        <taxon>Nephila</taxon>
    </lineage>
</organism>
<keyword evidence="2" id="KW-0418">Kinase</keyword>
<evidence type="ECO:0000256" key="2">
    <source>
        <dbReference type="RuleBase" id="RU362007"/>
    </source>
</evidence>
<gene>
    <name evidence="4" type="primary">AVEN_225768_1</name>
    <name evidence="4" type="ORF">NPIL_429031</name>
</gene>
<reference evidence="4" key="1">
    <citation type="submission" date="2020-08" db="EMBL/GenBank/DDBJ databases">
        <title>Multicomponent nature underlies the extraordinary mechanical properties of spider dragline silk.</title>
        <authorList>
            <person name="Kono N."/>
            <person name="Nakamura H."/>
            <person name="Mori M."/>
            <person name="Yoshida Y."/>
            <person name="Ohtoshi R."/>
            <person name="Malay A.D."/>
            <person name="Moran D.A.P."/>
            <person name="Tomita M."/>
            <person name="Numata K."/>
            <person name="Arakawa K."/>
        </authorList>
    </citation>
    <scope>NUCLEOTIDE SEQUENCE</scope>
</reference>
<keyword evidence="2" id="KW-0067">ATP-binding</keyword>
<evidence type="ECO:0000256" key="1">
    <source>
        <dbReference type="ARBA" id="ARBA00004888"/>
    </source>
</evidence>
<accession>A0A8X6Q9U5</accession>
<dbReference type="EMBL" id="BMAW01125701">
    <property type="protein sequence ID" value="GFU13595.1"/>
    <property type="molecule type" value="Genomic_DNA"/>
</dbReference>
<dbReference type="GO" id="GO:0008865">
    <property type="term" value="F:fructokinase activity"/>
    <property type="evidence" value="ECO:0007669"/>
    <property type="project" value="TreeGrafter"/>
</dbReference>
<evidence type="ECO:0000259" key="3">
    <source>
        <dbReference type="Pfam" id="PF03727"/>
    </source>
</evidence>
<dbReference type="PROSITE" id="PS51748">
    <property type="entry name" value="HEXOKINASE_2"/>
    <property type="match status" value="1"/>
</dbReference>
<proteinExistence type="inferred from homology"/>
<dbReference type="Gene3D" id="3.40.367.20">
    <property type="match status" value="1"/>
</dbReference>
<keyword evidence="2" id="KW-0547">Nucleotide-binding</keyword>